<keyword evidence="3" id="KW-1185">Reference proteome</keyword>
<reference evidence="2" key="1">
    <citation type="submission" date="2023-07" db="EMBL/GenBank/DDBJ databases">
        <title>Degradation of tert-butanol by M. austroafricanum TBA100.</title>
        <authorList>
            <person name="Helbich S."/>
            <person name="Vainshtein Y."/>
        </authorList>
    </citation>
    <scope>NUCLEOTIDE SEQUENCE</scope>
    <source>
        <strain evidence="2">TBA100</strain>
    </source>
</reference>
<dbReference type="RefSeq" id="WP_301161638.1">
    <property type="nucleotide sequence ID" value="NZ_JAUHTC010000073.1"/>
</dbReference>
<organism evidence="2 3">
    <name type="scientific">Mycolicibacterium austroafricanum</name>
    <name type="common">Mycobacterium austroafricanum</name>
    <dbReference type="NCBI Taxonomy" id="39687"/>
    <lineage>
        <taxon>Bacteria</taxon>
        <taxon>Bacillati</taxon>
        <taxon>Actinomycetota</taxon>
        <taxon>Actinomycetes</taxon>
        <taxon>Mycobacteriales</taxon>
        <taxon>Mycobacteriaceae</taxon>
        <taxon>Mycolicibacterium</taxon>
    </lineage>
</organism>
<evidence type="ECO:0000256" key="1">
    <source>
        <dbReference type="SAM" id="Phobius"/>
    </source>
</evidence>
<sequence length="340" mass="36202">MVAALIVVGSITIGVTGFSARFESRGELNAIRSASGIGIEESGGAVLALHHTLPSALAITVTLLAICRLQYFWMGPRNIRLGDIALLCVGVSGVVLFANPISQSRFIALTAIGSVLIMLLRPRSPRAGIVYIISALIMTLVIYPLGNVYRYQDSQLEDVTFSTFTSADFDGFQQIINTLSYVEQRGYSFGSEMLSALLFFVPRSAWSTKAPPASHEVAEFAGYSYTNLSLPLHAEFFMQFGILGVALGMAALGFVGARFDNAWLSAPFGKAALLTPLIAVGMIGLLRGPLLGQVPAFLPAVVFLAICIQSSGDEALAGSTFLKSPSQKVLSKQVERAVGQ</sequence>
<evidence type="ECO:0000313" key="2">
    <source>
        <dbReference type="EMBL" id="MDN4520334.1"/>
    </source>
</evidence>
<evidence type="ECO:0000313" key="3">
    <source>
        <dbReference type="Proteomes" id="UP001172687"/>
    </source>
</evidence>
<keyword evidence="1" id="KW-0812">Transmembrane</keyword>
<protein>
    <recommendedName>
        <fullName evidence="4">Polymerase</fullName>
    </recommendedName>
</protein>
<feature type="transmembrane region" description="Helical" evidence="1">
    <location>
        <begin position="296"/>
        <end position="322"/>
    </location>
</feature>
<feature type="transmembrane region" description="Helical" evidence="1">
    <location>
        <begin position="104"/>
        <end position="120"/>
    </location>
</feature>
<keyword evidence="1" id="KW-1133">Transmembrane helix</keyword>
<accession>A0ABT8HHV2</accession>
<feature type="transmembrane region" description="Helical" evidence="1">
    <location>
        <begin position="43"/>
        <end position="67"/>
    </location>
</feature>
<evidence type="ECO:0008006" key="4">
    <source>
        <dbReference type="Google" id="ProtNLM"/>
    </source>
</evidence>
<feature type="transmembrane region" description="Helical" evidence="1">
    <location>
        <begin position="271"/>
        <end position="290"/>
    </location>
</feature>
<comment type="caution">
    <text evidence="2">The sequence shown here is derived from an EMBL/GenBank/DDBJ whole genome shotgun (WGS) entry which is preliminary data.</text>
</comment>
<keyword evidence="1" id="KW-0472">Membrane</keyword>
<dbReference type="Proteomes" id="UP001172687">
    <property type="component" value="Unassembled WGS sequence"/>
</dbReference>
<feature type="transmembrane region" description="Helical" evidence="1">
    <location>
        <begin position="127"/>
        <end position="146"/>
    </location>
</feature>
<proteinExistence type="predicted"/>
<gene>
    <name evidence="2" type="ORF">QYF68_21280</name>
</gene>
<name>A0ABT8HHV2_MYCAO</name>
<feature type="transmembrane region" description="Helical" evidence="1">
    <location>
        <begin position="236"/>
        <end position="259"/>
    </location>
</feature>
<dbReference type="EMBL" id="JAUHTC010000073">
    <property type="protein sequence ID" value="MDN4520334.1"/>
    <property type="molecule type" value="Genomic_DNA"/>
</dbReference>
<feature type="transmembrane region" description="Helical" evidence="1">
    <location>
        <begin position="79"/>
        <end position="98"/>
    </location>
</feature>